<sequence length="665" mass="75445">MSSLHFVIQVLVFSIIIFFLSGRLIGSQVNLFRRILSVVLSVALTTFVFWYTYVRGTDYLTGDVVENVMNVTTLLWVGSMLLLSMLFYLLFELFDPIAIDQNGARIKERKSFIMRMIQQWRRQKRLRQVVQIAVTNGITRTVKYARNRDNDRELAIALRDTLEQCGGIFIKFGQVLSTRKELFSPVFIDELEKLQQNVKPLTEEQVNAVLLANLAQPVEEVFSYFSKEPLAAASIGQVHKAVLRSTNEQVAVKLLRPDVKEIMRDDLSILVEFAQWVSSKSVWAENLGFRDLAIGFAASLMEEIDFHIEARNTQQVANVLRGSEYKVHIPKIHTQYSNANILVMEYVEGKSVAQADALYEQFQIDGHLLAKNLFHSFLEQALVSGIFHADPHPGNIYIASRSGMMTMLDFGAVGRLAEKQQDGLKQFLIGIALSDAAVVYEGIAELVENAAEVDEEEMEQAIGQVLLKITYAENVHTDELIYSIFSIVREFGLHFYPSVSTALRALVTLDGTLSTIDPKFAIFEEARAFSSHYIQASMKRPFKEPLATKNRLEEELALILPAIRKIPRRMNRMFKKMESGKVILHHDVFSDKHNAMFVTQLFSRFVLLLVGITFGIISVALLAISQFMHTAYAIYLNTVAYVGLFLCAILLVRLSIQAIRDMKRM</sequence>
<dbReference type="InterPro" id="IPR050154">
    <property type="entry name" value="UbiB_kinase"/>
</dbReference>
<feature type="transmembrane region" description="Helical" evidence="2">
    <location>
        <begin position="6"/>
        <end position="26"/>
    </location>
</feature>
<dbReference type="Pfam" id="PF03109">
    <property type="entry name" value="ABC1"/>
    <property type="match status" value="1"/>
</dbReference>
<comment type="similarity">
    <text evidence="1">Belongs to the protein kinase superfamily. ADCK protein kinase family.</text>
</comment>
<dbReference type="Proteomes" id="UP001344888">
    <property type="component" value="Unassembled WGS sequence"/>
</dbReference>
<feature type="transmembrane region" description="Helical" evidence="2">
    <location>
        <begin position="605"/>
        <end position="628"/>
    </location>
</feature>
<dbReference type="PANTHER" id="PTHR10566">
    <property type="entry name" value="CHAPERONE-ACTIVITY OF BC1 COMPLEX CABC1 -RELATED"/>
    <property type="match status" value="1"/>
</dbReference>
<feature type="domain" description="Protein kinase" evidence="3">
    <location>
        <begin position="224"/>
        <end position="556"/>
    </location>
</feature>
<feature type="transmembrane region" description="Helical" evidence="2">
    <location>
        <begin position="73"/>
        <end position="91"/>
    </location>
</feature>
<evidence type="ECO:0000256" key="2">
    <source>
        <dbReference type="SAM" id="Phobius"/>
    </source>
</evidence>
<evidence type="ECO:0000313" key="5">
    <source>
        <dbReference type="Proteomes" id="UP001344888"/>
    </source>
</evidence>
<keyword evidence="2" id="KW-1133">Transmembrane helix</keyword>
<dbReference type="GO" id="GO:0004672">
    <property type="term" value="F:protein kinase activity"/>
    <property type="evidence" value="ECO:0007669"/>
    <property type="project" value="InterPro"/>
</dbReference>
<gene>
    <name evidence="4" type="ORF">P9B03_10765</name>
</gene>
<protein>
    <submittedName>
        <fullName evidence="4">AarF/UbiB family protein</fullName>
    </submittedName>
</protein>
<keyword evidence="2" id="KW-0472">Membrane</keyword>
<dbReference type="InterPro" id="IPR000719">
    <property type="entry name" value="Prot_kinase_dom"/>
</dbReference>
<keyword evidence="5" id="KW-1185">Reference proteome</keyword>
<dbReference type="CDD" id="cd05121">
    <property type="entry name" value="ABC1_ADCK3-like"/>
    <property type="match status" value="1"/>
</dbReference>
<comment type="caution">
    <text evidence="4">The sequence shown here is derived from an EMBL/GenBank/DDBJ whole genome shotgun (WGS) entry which is preliminary data.</text>
</comment>
<feature type="transmembrane region" description="Helical" evidence="2">
    <location>
        <begin position="634"/>
        <end position="656"/>
    </location>
</feature>
<evidence type="ECO:0000256" key="1">
    <source>
        <dbReference type="ARBA" id="ARBA00009670"/>
    </source>
</evidence>
<dbReference type="InterPro" id="IPR011009">
    <property type="entry name" value="Kinase-like_dom_sf"/>
</dbReference>
<dbReference type="GO" id="GO:0005524">
    <property type="term" value="F:ATP binding"/>
    <property type="evidence" value="ECO:0007669"/>
    <property type="project" value="InterPro"/>
</dbReference>
<proteinExistence type="inferred from homology"/>
<dbReference type="RefSeq" id="WP_326123448.1">
    <property type="nucleotide sequence ID" value="NZ_JARSFG010000015.1"/>
</dbReference>
<dbReference type="Gene3D" id="1.10.510.10">
    <property type="entry name" value="Transferase(Phosphotransferase) domain 1"/>
    <property type="match status" value="1"/>
</dbReference>
<keyword evidence="2" id="KW-0812">Transmembrane</keyword>
<reference evidence="4 5" key="1">
    <citation type="submission" date="2023-03" db="EMBL/GenBank/DDBJ databases">
        <title>Bacillus Genome Sequencing.</title>
        <authorList>
            <person name="Dunlap C."/>
        </authorList>
    </citation>
    <scope>NUCLEOTIDE SEQUENCE [LARGE SCALE GENOMIC DNA]</scope>
    <source>
        <strain evidence="4 5">B-59205</strain>
    </source>
</reference>
<dbReference type="PANTHER" id="PTHR10566:SF113">
    <property type="entry name" value="PROTEIN ACTIVITY OF BC1 COMPLEX KINASE 7, CHLOROPLASTIC"/>
    <property type="match status" value="1"/>
</dbReference>
<organism evidence="4 5">
    <name type="scientific">Metasolibacillus meyeri</name>
    <dbReference type="NCBI Taxonomy" id="1071052"/>
    <lineage>
        <taxon>Bacteria</taxon>
        <taxon>Bacillati</taxon>
        <taxon>Bacillota</taxon>
        <taxon>Bacilli</taxon>
        <taxon>Bacillales</taxon>
        <taxon>Caryophanaceae</taxon>
        <taxon>Metasolibacillus</taxon>
    </lineage>
</organism>
<feature type="transmembrane region" description="Helical" evidence="2">
    <location>
        <begin position="35"/>
        <end position="53"/>
    </location>
</feature>
<evidence type="ECO:0000259" key="3">
    <source>
        <dbReference type="PROSITE" id="PS50011"/>
    </source>
</evidence>
<dbReference type="SUPFAM" id="SSF56112">
    <property type="entry name" value="Protein kinase-like (PK-like)"/>
    <property type="match status" value="1"/>
</dbReference>
<dbReference type="AlphaFoldDB" id="A0AAW9NND4"/>
<accession>A0AAW9NND4</accession>
<dbReference type="EMBL" id="JARSFG010000015">
    <property type="protein sequence ID" value="MEC1178965.1"/>
    <property type="molecule type" value="Genomic_DNA"/>
</dbReference>
<dbReference type="PROSITE" id="PS50011">
    <property type="entry name" value="PROTEIN_KINASE_DOM"/>
    <property type="match status" value="1"/>
</dbReference>
<evidence type="ECO:0000313" key="4">
    <source>
        <dbReference type="EMBL" id="MEC1178965.1"/>
    </source>
</evidence>
<name>A0AAW9NND4_9BACL</name>
<dbReference type="InterPro" id="IPR004147">
    <property type="entry name" value="ABC1_dom"/>
</dbReference>